<evidence type="ECO:0000313" key="3">
    <source>
        <dbReference type="Proteomes" id="UP001151760"/>
    </source>
</evidence>
<protein>
    <submittedName>
        <fullName evidence="2">Uncharacterized protein</fullName>
    </submittedName>
</protein>
<feature type="region of interest" description="Disordered" evidence="1">
    <location>
        <begin position="1"/>
        <end position="128"/>
    </location>
</feature>
<keyword evidence="3" id="KW-1185">Reference proteome</keyword>
<dbReference type="EMBL" id="BQNB010009202">
    <property type="protein sequence ID" value="GJS60152.1"/>
    <property type="molecule type" value="Genomic_DNA"/>
</dbReference>
<comment type="caution">
    <text evidence="2">The sequence shown here is derived from an EMBL/GenBank/DDBJ whole genome shotgun (WGS) entry which is preliminary data.</text>
</comment>
<dbReference type="Proteomes" id="UP001151760">
    <property type="component" value="Unassembled WGS sequence"/>
</dbReference>
<sequence>MVVHNQEEMGEGSAMPTDPHHTPTIIQPSTSQPQKTQKPRRPKIKDTEVPQPSGPTTNVADEAVNEEIDDSLVRAATTTSNLEAEQDSGNINKTQSKATPNEPSSPGTSSGGGPRLLDLEKTKTTQTNEIDSLKRMVKRLEKKKKSRTHGLKRLYKVDFLHEPLCCGKKGISHSLTVGS</sequence>
<organism evidence="2 3">
    <name type="scientific">Tanacetum coccineum</name>
    <dbReference type="NCBI Taxonomy" id="301880"/>
    <lineage>
        <taxon>Eukaryota</taxon>
        <taxon>Viridiplantae</taxon>
        <taxon>Streptophyta</taxon>
        <taxon>Embryophyta</taxon>
        <taxon>Tracheophyta</taxon>
        <taxon>Spermatophyta</taxon>
        <taxon>Magnoliopsida</taxon>
        <taxon>eudicotyledons</taxon>
        <taxon>Gunneridae</taxon>
        <taxon>Pentapetalae</taxon>
        <taxon>asterids</taxon>
        <taxon>campanulids</taxon>
        <taxon>Asterales</taxon>
        <taxon>Asteraceae</taxon>
        <taxon>Asteroideae</taxon>
        <taxon>Anthemideae</taxon>
        <taxon>Anthemidinae</taxon>
        <taxon>Tanacetum</taxon>
    </lineage>
</organism>
<reference evidence="2" key="2">
    <citation type="submission" date="2022-01" db="EMBL/GenBank/DDBJ databases">
        <authorList>
            <person name="Yamashiro T."/>
            <person name="Shiraishi A."/>
            <person name="Satake H."/>
            <person name="Nakayama K."/>
        </authorList>
    </citation>
    <scope>NUCLEOTIDE SEQUENCE</scope>
</reference>
<feature type="compositionally biased region" description="Polar residues" evidence="1">
    <location>
        <begin position="76"/>
        <end position="102"/>
    </location>
</feature>
<evidence type="ECO:0000313" key="2">
    <source>
        <dbReference type="EMBL" id="GJS60152.1"/>
    </source>
</evidence>
<gene>
    <name evidence="2" type="ORF">Tco_0654936</name>
</gene>
<accession>A0ABQ4X4K8</accession>
<evidence type="ECO:0000256" key="1">
    <source>
        <dbReference type="SAM" id="MobiDB-lite"/>
    </source>
</evidence>
<name>A0ABQ4X4K8_9ASTR</name>
<feature type="compositionally biased region" description="Polar residues" evidence="1">
    <location>
        <begin position="24"/>
        <end position="36"/>
    </location>
</feature>
<reference evidence="2" key="1">
    <citation type="journal article" date="2022" name="Int. J. Mol. Sci.">
        <title>Draft Genome of Tanacetum Coccineum: Genomic Comparison of Closely Related Tanacetum-Family Plants.</title>
        <authorList>
            <person name="Yamashiro T."/>
            <person name="Shiraishi A."/>
            <person name="Nakayama K."/>
            <person name="Satake H."/>
        </authorList>
    </citation>
    <scope>NUCLEOTIDE SEQUENCE</scope>
</reference>
<proteinExistence type="predicted"/>